<dbReference type="STRING" id="1319815.HMPREF0202_00333"/>
<proteinExistence type="predicted"/>
<keyword evidence="8" id="KW-1185">Reference proteome</keyword>
<dbReference type="GO" id="GO:0005829">
    <property type="term" value="C:cytosol"/>
    <property type="evidence" value="ECO:0007669"/>
    <property type="project" value="TreeGrafter"/>
</dbReference>
<dbReference type="SUPFAM" id="SSF51419">
    <property type="entry name" value="PLP-binding barrel"/>
    <property type="match status" value="1"/>
</dbReference>
<comment type="caution">
    <text evidence="7">The sequence shown here is derived from an EMBL/GenBank/DDBJ whole genome shotgun (WGS) entry which is preliminary data.</text>
</comment>
<evidence type="ECO:0000259" key="6">
    <source>
        <dbReference type="SMART" id="SM01005"/>
    </source>
</evidence>
<dbReference type="AlphaFoldDB" id="U7VDH5"/>
<dbReference type="PANTHER" id="PTHR30511">
    <property type="entry name" value="ALANINE RACEMASE"/>
    <property type="match status" value="1"/>
</dbReference>
<feature type="domain" description="Alanine racemase C-terminal" evidence="6">
    <location>
        <begin position="235"/>
        <end position="354"/>
    </location>
</feature>
<dbReference type="GO" id="GO:0008784">
    <property type="term" value="F:alanine racemase activity"/>
    <property type="evidence" value="ECO:0007669"/>
    <property type="project" value="InterPro"/>
</dbReference>
<dbReference type="GO" id="GO:0030170">
    <property type="term" value="F:pyridoxal phosphate binding"/>
    <property type="evidence" value="ECO:0007669"/>
    <property type="project" value="TreeGrafter"/>
</dbReference>
<dbReference type="PATRIC" id="fig|1319815.3.peg.319"/>
<evidence type="ECO:0000256" key="4">
    <source>
        <dbReference type="PIRSR" id="PIRSR600821-50"/>
    </source>
</evidence>
<evidence type="ECO:0000256" key="2">
    <source>
        <dbReference type="ARBA" id="ARBA00022898"/>
    </source>
</evidence>
<gene>
    <name evidence="7" type="ORF">HMPREF0202_00333</name>
</gene>
<protein>
    <submittedName>
        <fullName evidence="7">Putative alanine racemase</fullName>
    </submittedName>
</protein>
<dbReference type="Proteomes" id="UP000017081">
    <property type="component" value="Unassembled WGS sequence"/>
</dbReference>
<organism evidence="7 8">
    <name type="scientific">Cetobacterium somerae ATCC BAA-474</name>
    <dbReference type="NCBI Taxonomy" id="1319815"/>
    <lineage>
        <taxon>Bacteria</taxon>
        <taxon>Fusobacteriati</taxon>
        <taxon>Fusobacteriota</taxon>
        <taxon>Fusobacteriia</taxon>
        <taxon>Fusobacteriales</taxon>
        <taxon>Fusobacteriaceae</taxon>
        <taxon>Cetobacterium</taxon>
    </lineage>
</organism>
<dbReference type="PRINTS" id="PR00992">
    <property type="entry name" value="ALARACEMASE"/>
</dbReference>
<dbReference type="PANTHER" id="PTHR30511:SF0">
    <property type="entry name" value="ALANINE RACEMASE, CATABOLIC-RELATED"/>
    <property type="match status" value="1"/>
</dbReference>
<evidence type="ECO:0000256" key="1">
    <source>
        <dbReference type="ARBA" id="ARBA00001933"/>
    </source>
</evidence>
<name>U7VDH5_9FUSO</name>
<feature type="binding site" evidence="5">
    <location>
        <position position="135"/>
    </location>
    <ligand>
        <name>substrate</name>
    </ligand>
</feature>
<dbReference type="SMART" id="SM01005">
    <property type="entry name" value="Ala_racemase_C"/>
    <property type="match status" value="1"/>
</dbReference>
<dbReference type="Pfam" id="PF01168">
    <property type="entry name" value="Ala_racemase_N"/>
    <property type="match status" value="1"/>
</dbReference>
<keyword evidence="3" id="KW-0413">Isomerase</keyword>
<keyword evidence="2 4" id="KW-0663">Pyridoxal phosphate</keyword>
<dbReference type="Gene3D" id="2.40.37.10">
    <property type="entry name" value="Lyase, Ornithine Decarboxylase, Chain A, domain 1"/>
    <property type="match status" value="1"/>
</dbReference>
<reference evidence="7 8" key="1">
    <citation type="submission" date="2013-08" db="EMBL/GenBank/DDBJ databases">
        <authorList>
            <person name="Weinstock G."/>
            <person name="Sodergren E."/>
            <person name="Wylie T."/>
            <person name="Fulton L."/>
            <person name="Fulton R."/>
            <person name="Fronick C."/>
            <person name="O'Laughlin M."/>
            <person name="Godfrey J."/>
            <person name="Miner T."/>
            <person name="Herter B."/>
            <person name="Appelbaum E."/>
            <person name="Cordes M."/>
            <person name="Lek S."/>
            <person name="Wollam A."/>
            <person name="Pepin K.H."/>
            <person name="Palsikar V.B."/>
            <person name="Mitreva M."/>
            <person name="Wilson R.K."/>
        </authorList>
    </citation>
    <scope>NUCLEOTIDE SEQUENCE [LARGE SCALE GENOMIC DNA]</scope>
    <source>
        <strain evidence="7 8">ATCC BAA-474</strain>
    </source>
</reference>
<sequence>MRGVSMGRDGFKIQLVQENIIHNFNYIKNYTKKEIISVVKANAYGHGLKEVVPILVEGGCNYFAVARESEALEILSLNIPNINILIFETVEDFSILKKYKNLEMVINSTDELLELIKEKVNFSQLHLKFDFGFARNGFIQNDIDSIKDIIIKNNLHFKGAMTHFFSSDINETIDIQNKFIESINYIGNNYFDIIHSQNSAATLLGLGNGSTHVRCGISLLGMLDPGIIDYNIKRSWTLSGPIYNIKNFSDLDFIGYERIKNIFINNYSKVGKIKIGYGDGFSKRNTNILCHINNKEYPIVHISMDTSFVLIDDSVNLGDFVEIYKDFDKCNAFLKMDHYEYTTLINSRIPRFVVK</sequence>
<dbReference type="InterPro" id="IPR009006">
    <property type="entry name" value="Ala_racemase/Decarboxylase_C"/>
</dbReference>
<dbReference type="Pfam" id="PF00842">
    <property type="entry name" value="Ala_racemase_C"/>
    <property type="match status" value="1"/>
</dbReference>
<evidence type="ECO:0000256" key="3">
    <source>
        <dbReference type="ARBA" id="ARBA00023235"/>
    </source>
</evidence>
<dbReference type="InterPro" id="IPR001608">
    <property type="entry name" value="Ala_racemase_N"/>
</dbReference>
<dbReference type="Gene3D" id="3.20.20.10">
    <property type="entry name" value="Alanine racemase"/>
    <property type="match status" value="1"/>
</dbReference>
<evidence type="ECO:0000313" key="8">
    <source>
        <dbReference type="Proteomes" id="UP000017081"/>
    </source>
</evidence>
<dbReference type="EMBL" id="AXZF01000013">
    <property type="protein sequence ID" value="ERT69752.1"/>
    <property type="molecule type" value="Genomic_DNA"/>
</dbReference>
<dbReference type="InterPro" id="IPR020622">
    <property type="entry name" value="Ala_racemase_pyridoxalP-BS"/>
</dbReference>
<dbReference type="InterPro" id="IPR011079">
    <property type="entry name" value="Ala_racemase_C"/>
</dbReference>
<evidence type="ECO:0000256" key="5">
    <source>
        <dbReference type="PIRSR" id="PIRSR600821-52"/>
    </source>
</evidence>
<feature type="modified residue" description="N6-(pyridoxal phosphate)lysine" evidence="4">
    <location>
        <position position="40"/>
    </location>
</feature>
<dbReference type="InterPro" id="IPR029066">
    <property type="entry name" value="PLP-binding_barrel"/>
</dbReference>
<dbReference type="GO" id="GO:0030632">
    <property type="term" value="P:D-alanine biosynthetic process"/>
    <property type="evidence" value="ECO:0007669"/>
    <property type="project" value="TreeGrafter"/>
</dbReference>
<dbReference type="SUPFAM" id="SSF50621">
    <property type="entry name" value="Alanine racemase C-terminal domain-like"/>
    <property type="match status" value="1"/>
</dbReference>
<dbReference type="eggNOG" id="COG0787">
    <property type="taxonomic scope" value="Bacteria"/>
</dbReference>
<dbReference type="HOGENOM" id="CLU_028393_2_1_0"/>
<comment type="cofactor">
    <cofactor evidence="1 4">
        <name>pyridoxal 5'-phosphate</name>
        <dbReference type="ChEBI" id="CHEBI:597326"/>
    </cofactor>
</comment>
<dbReference type="InterPro" id="IPR000821">
    <property type="entry name" value="Ala_racemase"/>
</dbReference>
<dbReference type="PROSITE" id="PS00395">
    <property type="entry name" value="ALANINE_RACEMASE"/>
    <property type="match status" value="1"/>
</dbReference>
<evidence type="ECO:0000313" key="7">
    <source>
        <dbReference type="EMBL" id="ERT69752.1"/>
    </source>
</evidence>
<feature type="binding site" evidence="5">
    <location>
        <position position="304"/>
    </location>
    <ligand>
        <name>substrate</name>
    </ligand>
</feature>
<accession>U7VDH5</accession>